<reference evidence="1" key="2">
    <citation type="submission" date="2020-09" db="EMBL/GenBank/DDBJ databases">
        <authorList>
            <person name="Sun Q."/>
            <person name="Ohkuma M."/>
        </authorList>
    </citation>
    <scope>NUCLEOTIDE SEQUENCE</scope>
    <source>
        <strain evidence="1">JCM 12580</strain>
    </source>
</reference>
<protein>
    <submittedName>
        <fullName evidence="1">Uncharacterized protein</fullName>
    </submittedName>
</protein>
<reference evidence="1" key="1">
    <citation type="journal article" date="2014" name="Int. J. Syst. Evol. Microbiol.">
        <title>Complete genome sequence of Corynebacterium casei LMG S-19264T (=DSM 44701T), isolated from a smear-ripened cheese.</title>
        <authorList>
            <consortium name="US DOE Joint Genome Institute (JGI-PGF)"/>
            <person name="Walter F."/>
            <person name="Albersmeier A."/>
            <person name="Kalinowski J."/>
            <person name="Ruckert C."/>
        </authorList>
    </citation>
    <scope>NUCLEOTIDE SEQUENCE</scope>
    <source>
        <strain evidence="1">JCM 12580</strain>
    </source>
</reference>
<organism evidence="1 2">
    <name type="scientific">Lentibacillus kapialis</name>
    <dbReference type="NCBI Taxonomy" id="340214"/>
    <lineage>
        <taxon>Bacteria</taxon>
        <taxon>Bacillati</taxon>
        <taxon>Bacillota</taxon>
        <taxon>Bacilli</taxon>
        <taxon>Bacillales</taxon>
        <taxon>Bacillaceae</taxon>
        <taxon>Lentibacillus</taxon>
    </lineage>
</organism>
<name>A0A917PWZ3_9BACI</name>
<evidence type="ECO:0000313" key="2">
    <source>
        <dbReference type="Proteomes" id="UP000658382"/>
    </source>
</evidence>
<dbReference type="Proteomes" id="UP000658382">
    <property type="component" value="Unassembled WGS sequence"/>
</dbReference>
<sequence>MSRISPQNEEKLLRAQPKEVIPLSKQWVKEFILYITKVYGFDEMVKGAQNFRRSQRYKPSTIFIILFMGFVLRLESMEAFDQEKWPVQTGGFAKKR</sequence>
<accession>A0A917PWZ3</accession>
<gene>
    <name evidence="1" type="ORF">GCM10007063_18450</name>
</gene>
<evidence type="ECO:0000313" key="1">
    <source>
        <dbReference type="EMBL" id="GGJ96349.1"/>
    </source>
</evidence>
<comment type="caution">
    <text evidence="1">The sequence shown here is derived from an EMBL/GenBank/DDBJ whole genome shotgun (WGS) entry which is preliminary data.</text>
</comment>
<dbReference type="EMBL" id="BMNQ01000023">
    <property type="protein sequence ID" value="GGJ96349.1"/>
    <property type="molecule type" value="Genomic_DNA"/>
</dbReference>
<proteinExistence type="predicted"/>
<keyword evidence="2" id="KW-1185">Reference proteome</keyword>
<dbReference type="AlphaFoldDB" id="A0A917PWZ3"/>